<accession>A0A917I4R3</accession>
<gene>
    <name evidence="2" type="ORF">GCM10007036_07650</name>
</gene>
<dbReference type="Proteomes" id="UP000603912">
    <property type="component" value="Unassembled WGS sequence"/>
</dbReference>
<reference evidence="2" key="2">
    <citation type="submission" date="2020-09" db="EMBL/GenBank/DDBJ databases">
        <authorList>
            <person name="Sun Q."/>
            <person name="Zhou Y."/>
        </authorList>
    </citation>
    <scope>NUCLEOTIDE SEQUENCE</scope>
    <source>
        <strain evidence="2">CGMCC 1.12214</strain>
    </source>
</reference>
<proteinExistence type="predicted"/>
<protein>
    <submittedName>
        <fullName evidence="2">Uncharacterized protein</fullName>
    </submittedName>
</protein>
<sequence>MLDQNVPAIDRLAVGRHRDHDPVLNRDPPHSSIPRASRKHSVSTVIVYKIKHEYRISLERKRGLCCDPAASAYAASGMLQLSAAYGANSRNQIVCDPELWLYAIQTKQTEGWR</sequence>
<dbReference type="AlphaFoldDB" id="A0A917I4R3"/>
<evidence type="ECO:0000313" key="3">
    <source>
        <dbReference type="Proteomes" id="UP000603912"/>
    </source>
</evidence>
<evidence type="ECO:0000256" key="1">
    <source>
        <dbReference type="SAM" id="MobiDB-lite"/>
    </source>
</evidence>
<reference evidence="2" key="1">
    <citation type="journal article" date="2014" name="Int. J. Syst. Evol. Microbiol.">
        <title>Complete genome sequence of Corynebacterium casei LMG S-19264T (=DSM 44701T), isolated from a smear-ripened cheese.</title>
        <authorList>
            <consortium name="US DOE Joint Genome Institute (JGI-PGF)"/>
            <person name="Walter F."/>
            <person name="Albersmeier A."/>
            <person name="Kalinowski J."/>
            <person name="Ruckert C."/>
        </authorList>
    </citation>
    <scope>NUCLEOTIDE SEQUENCE</scope>
    <source>
        <strain evidence="2">CGMCC 1.12214</strain>
    </source>
</reference>
<evidence type="ECO:0000313" key="2">
    <source>
        <dbReference type="EMBL" id="GGH10872.1"/>
    </source>
</evidence>
<comment type="caution">
    <text evidence="2">The sequence shown here is derived from an EMBL/GenBank/DDBJ whole genome shotgun (WGS) entry which is preliminary data.</text>
</comment>
<organism evidence="2 3">
    <name type="scientific">Alsobacter metallidurans</name>
    <dbReference type="NCBI Taxonomy" id="340221"/>
    <lineage>
        <taxon>Bacteria</taxon>
        <taxon>Pseudomonadati</taxon>
        <taxon>Pseudomonadota</taxon>
        <taxon>Alphaproteobacteria</taxon>
        <taxon>Hyphomicrobiales</taxon>
        <taxon>Alsobacteraceae</taxon>
        <taxon>Alsobacter</taxon>
    </lineage>
</organism>
<dbReference type="EMBL" id="BMES01000001">
    <property type="protein sequence ID" value="GGH10872.1"/>
    <property type="molecule type" value="Genomic_DNA"/>
</dbReference>
<feature type="compositionally biased region" description="Basic and acidic residues" evidence="1">
    <location>
        <begin position="17"/>
        <end position="29"/>
    </location>
</feature>
<name>A0A917I4R3_9HYPH</name>
<keyword evidence="3" id="KW-1185">Reference proteome</keyword>
<feature type="region of interest" description="Disordered" evidence="1">
    <location>
        <begin position="17"/>
        <end position="38"/>
    </location>
</feature>